<dbReference type="Gene3D" id="3.20.20.150">
    <property type="entry name" value="Divalent-metal-dependent TIM barrel enzymes"/>
    <property type="match status" value="1"/>
</dbReference>
<evidence type="ECO:0000313" key="3">
    <source>
        <dbReference type="Proteomes" id="UP001556118"/>
    </source>
</evidence>
<keyword evidence="2" id="KW-0413">Isomerase</keyword>
<dbReference type="RefSeq" id="WP_367775016.1">
    <property type="nucleotide sequence ID" value="NZ_JBFNXR010000052.1"/>
</dbReference>
<keyword evidence="3" id="KW-1185">Reference proteome</keyword>
<dbReference type="Pfam" id="PF01261">
    <property type="entry name" value="AP_endonuc_2"/>
    <property type="match status" value="1"/>
</dbReference>
<proteinExistence type="predicted"/>
<organism evidence="2 3">
    <name type="scientific">Novosphingobium rhizovicinum</name>
    <dbReference type="NCBI Taxonomy" id="3228928"/>
    <lineage>
        <taxon>Bacteria</taxon>
        <taxon>Pseudomonadati</taxon>
        <taxon>Pseudomonadota</taxon>
        <taxon>Alphaproteobacteria</taxon>
        <taxon>Sphingomonadales</taxon>
        <taxon>Sphingomonadaceae</taxon>
        <taxon>Novosphingobium</taxon>
    </lineage>
</organism>
<protein>
    <submittedName>
        <fullName evidence="2">Sugar phosphate isomerase/epimerase family protein</fullName>
    </submittedName>
</protein>
<evidence type="ECO:0000313" key="2">
    <source>
        <dbReference type="EMBL" id="MEW9856558.1"/>
    </source>
</evidence>
<accession>A0ABV3RFI2</accession>
<dbReference type="SUPFAM" id="SSF51658">
    <property type="entry name" value="Xylose isomerase-like"/>
    <property type="match status" value="1"/>
</dbReference>
<gene>
    <name evidence="2" type="ORF">ABUH87_15565</name>
</gene>
<dbReference type="InterPro" id="IPR050312">
    <property type="entry name" value="IolE/XylAMocC-like"/>
</dbReference>
<name>A0ABV3RFI2_9SPHN</name>
<dbReference type="PANTHER" id="PTHR12110:SF48">
    <property type="entry name" value="BLL3656 PROTEIN"/>
    <property type="match status" value="1"/>
</dbReference>
<sequence>MTARLGIDCISVFGLPPVAFIELAAELGCDSVSLGLSSMEYNPEGYPRFSLREDKTLRREIKAALSANGVQIALGENLPVIPGSDSTNTWRASLDVLSELGAQRINSVSFEPEFARNVDQYGRLAELCGAYGIVPLIEFVPIFGIADLPTTVRMIEAVGAPNLGLIVDTMHCGRTGVTGDDLRALPPEWIGYLQLCDAPLTSDADYMDEAVHERMAPGDGELALAEYLAAVPRNVKVSLEVPQRSRVEAGQGPRERLAYCVSRARALLDAL</sequence>
<dbReference type="EMBL" id="JBFNXR010000052">
    <property type="protein sequence ID" value="MEW9856558.1"/>
    <property type="molecule type" value="Genomic_DNA"/>
</dbReference>
<comment type="caution">
    <text evidence="2">The sequence shown here is derived from an EMBL/GenBank/DDBJ whole genome shotgun (WGS) entry which is preliminary data.</text>
</comment>
<evidence type="ECO:0000259" key="1">
    <source>
        <dbReference type="Pfam" id="PF01261"/>
    </source>
</evidence>
<dbReference type="PANTHER" id="PTHR12110">
    <property type="entry name" value="HYDROXYPYRUVATE ISOMERASE"/>
    <property type="match status" value="1"/>
</dbReference>
<reference evidence="2 3" key="1">
    <citation type="submission" date="2024-06" db="EMBL/GenBank/DDBJ databases">
        <title>Novosphingobium rhizovicinus M1R2S20.</title>
        <authorList>
            <person name="Sun J.-Q."/>
        </authorList>
    </citation>
    <scope>NUCLEOTIDE SEQUENCE [LARGE SCALE GENOMIC DNA]</scope>
    <source>
        <strain evidence="2 3">M1R2S20</strain>
    </source>
</reference>
<dbReference type="InterPro" id="IPR036237">
    <property type="entry name" value="Xyl_isomerase-like_sf"/>
</dbReference>
<dbReference type="InterPro" id="IPR013022">
    <property type="entry name" value="Xyl_isomerase-like_TIM-brl"/>
</dbReference>
<dbReference type="GO" id="GO:0016853">
    <property type="term" value="F:isomerase activity"/>
    <property type="evidence" value="ECO:0007669"/>
    <property type="project" value="UniProtKB-KW"/>
</dbReference>
<dbReference type="Proteomes" id="UP001556118">
    <property type="component" value="Unassembled WGS sequence"/>
</dbReference>
<feature type="domain" description="Xylose isomerase-like TIM barrel" evidence="1">
    <location>
        <begin position="22"/>
        <end position="252"/>
    </location>
</feature>